<reference evidence="3" key="1">
    <citation type="submission" date="2023-04" db="EMBL/GenBank/DDBJ databases">
        <title>Aspergillus oryzae NBRC 4228.</title>
        <authorList>
            <person name="Ichikawa N."/>
            <person name="Sato H."/>
            <person name="Tonouchi N."/>
        </authorList>
    </citation>
    <scope>NUCLEOTIDE SEQUENCE</scope>
    <source>
        <strain evidence="3">NBRC 4228</strain>
    </source>
</reference>
<organism evidence="3 4">
    <name type="scientific">Aspergillus oryzae</name>
    <name type="common">Yellow koji mold</name>
    <dbReference type="NCBI Taxonomy" id="5062"/>
    <lineage>
        <taxon>Eukaryota</taxon>
        <taxon>Fungi</taxon>
        <taxon>Dikarya</taxon>
        <taxon>Ascomycota</taxon>
        <taxon>Pezizomycotina</taxon>
        <taxon>Eurotiomycetes</taxon>
        <taxon>Eurotiomycetidae</taxon>
        <taxon>Eurotiales</taxon>
        <taxon>Aspergillaceae</taxon>
        <taxon>Aspergillus</taxon>
        <taxon>Aspergillus subgen. Circumdati</taxon>
    </lineage>
</organism>
<gene>
    <name evidence="3" type="ORF">Aory04_000376900</name>
</gene>
<dbReference type="AlphaFoldDB" id="A0AAN5BVC0"/>
<evidence type="ECO:0000313" key="3">
    <source>
        <dbReference type="EMBL" id="GMG27080.1"/>
    </source>
</evidence>
<feature type="compositionally biased region" description="Acidic residues" evidence="1">
    <location>
        <begin position="287"/>
        <end position="296"/>
    </location>
</feature>
<feature type="compositionally biased region" description="Basic and acidic residues" evidence="1">
    <location>
        <begin position="128"/>
        <end position="145"/>
    </location>
</feature>
<evidence type="ECO:0000256" key="1">
    <source>
        <dbReference type="SAM" id="MobiDB-lite"/>
    </source>
</evidence>
<dbReference type="PANTHER" id="PTHR13483">
    <property type="entry name" value="BOX C_D SNORNA PROTEIN 1-RELATED"/>
    <property type="match status" value="1"/>
</dbReference>
<dbReference type="Proteomes" id="UP001165205">
    <property type="component" value="Unassembled WGS sequence"/>
</dbReference>
<feature type="region of interest" description="Disordered" evidence="1">
    <location>
        <begin position="273"/>
        <end position="308"/>
    </location>
</feature>
<accession>A0AAN5BVC0</accession>
<evidence type="ECO:0000313" key="4">
    <source>
        <dbReference type="Proteomes" id="UP001165205"/>
    </source>
</evidence>
<evidence type="ECO:0000259" key="2">
    <source>
        <dbReference type="Pfam" id="PF25790"/>
    </source>
</evidence>
<feature type="region of interest" description="Disordered" evidence="1">
    <location>
        <begin position="127"/>
        <end position="208"/>
    </location>
</feature>
<feature type="compositionally biased region" description="Basic and acidic residues" evidence="1">
    <location>
        <begin position="184"/>
        <end position="196"/>
    </location>
</feature>
<dbReference type="InterPro" id="IPR051639">
    <property type="entry name" value="BCD1"/>
</dbReference>
<name>A0AAN5BVC0_ASPOZ</name>
<protein>
    <submittedName>
        <fullName evidence="3">Unnamed protein product</fullName>
    </submittedName>
</protein>
<dbReference type="GO" id="GO:0005634">
    <property type="term" value="C:nucleus"/>
    <property type="evidence" value="ECO:0007669"/>
    <property type="project" value="TreeGrafter"/>
</dbReference>
<dbReference type="InterPro" id="IPR057721">
    <property type="entry name" value="BCD1_alpha/beta"/>
</dbReference>
<sequence length="326" mass="36005">MNLLIDKLNPGTSGRGVDLAVVGLDGEEESAVGGIENGRKRRRIEGGSGGFAKGEFGFLRGAEEAGVTVLRAPRGMSRNKANASKWMPKNKCLNWTVEWIAPDGERRHRLCLESLTLAEAYDRSFPLSKEEREQKKKDQESKSEQVDVDSSEQLPDTHDLTPSTAEATPHETVPQGDVLPNPENDTKPDIAPEISKDQPTQSTDEITSHRDLYFYLHRPRTSTKQPVLVPLSPTATLTSALRGRTVLEFPTIYILSDSPNTLSSEDENTKFLLEKDYLRTQPQGEIESGETSETDGDQPAPGSVDISNLDEKKVLEVLQKDLLEPV</sequence>
<proteinExistence type="predicted"/>
<dbReference type="GO" id="GO:0000463">
    <property type="term" value="P:maturation of LSU-rRNA from tricistronic rRNA transcript (SSU-rRNA, 5.8S rRNA, LSU-rRNA)"/>
    <property type="evidence" value="ECO:0007669"/>
    <property type="project" value="TreeGrafter"/>
</dbReference>
<dbReference type="GO" id="GO:0000492">
    <property type="term" value="P:box C/D snoRNP assembly"/>
    <property type="evidence" value="ECO:0007669"/>
    <property type="project" value="TreeGrafter"/>
</dbReference>
<dbReference type="EMBL" id="BSYA01000032">
    <property type="protein sequence ID" value="GMG27080.1"/>
    <property type="molecule type" value="Genomic_DNA"/>
</dbReference>
<dbReference type="GO" id="GO:0048254">
    <property type="term" value="P:snoRNA localization"/>
    <property type="evidence" value="ECO:0007669"/>
    <property type="project" value="TreeGrafter"/>
</dbReference>
<comment type="caution">
    <text evidence="3">The sequence shown here is derived from an EMBL/GenBank/DDBJ whole genome shotgun (WGS) entry which is preliminary data.</text>
</comment>
<dbReference type="Pfam" id="PF25790">
    <property type="entry name" value="BCD1"/>
    <property type="match status" value="1"/>
</dbReference>
<feature type="domain" description="BCD1 alpha/beta" evidence="2">
    <location>
        <begin position="60"/>
        <end position="259"/>
    </location>
</feature>
<dbReference type="PANTHER" id="PTHR13483:SF11">
    <property type="entry name" value="ZINC FINGER HIT DOMAIN-CONTAINING PROTEIN 3"/>
    <property type="match status" value="1"/>
</dbReference>
<dbReference type="GO" id="GO:0070761">
    <property type="term" value="C:pre-snoRNP complex"/>
    <property type="evidence" value="ECO:0007669"/>
    <property type="project" value="TreeGrafter"/>
</dbReference>